<feature type="signal peptide" evidence="1">
    <location>
        <begin position="1"/>
        <end position="21"/>
    </location>
</feature>
<feature type="non-terminal residue" evidence="2">
    <location>
        <position position="118"/>
    </location>
</feature>
<evidence type="ECO:0000313" key="3">
    <source>
        <dbReference type="EMBL" id="JAG42698.1"/>
    </source>
</evidence>
<reference evidence="2" key="1">
    <citation type="journal article" date="2014" name="PLoS ONE">
        <title>Transcriptome-Based Identification of ABC Transporters in the Western Tarnished Plant Bug Lygus hesperus.</title>
        <authorList>
            <person name="Hull J.J."/>
            <person name="Chaney K."/>
            <person name="Geib S.M."/>
            <person name="Fabrick J.A."/>
            <person name="Brent C.S."/>
            <person name="Walsh D."/>
            <person name="Lavine L.C."/>
        </authorList>
    </citation>
    <scope>NUCLEOTIDE SEQUENCE</scope>
</reference>
<keyword evidence="2" id="KW-0223">Dioxygenase</keyword>
<reference evidence="2" key="2">
    <citation type="submission" date="2014-07" db="EMBL/GenBank/DDBJ databases">
        <authorList>
            <person name="Hull J."/>
        </authorList>
    </citation>
    <scope>NUCLEOTIDE SEQUENCE</scope>
</reference>
<sequence>MYVKLFSATLCVLLLTAHALAETISGNVTYSYTLYNGTSFQLDTSLQSLSNDVTASFLYCTATGNGLTFTGYNTTPTKVNTDKAFSLTLNSIRVDDSSVAFNGSLPTHSIVTINNTDA</sequence>
<evidence type="ECO:0000313" key="2">
    <source>
        <dbReference type="EMBL" id="JAG22265.1"/>
    </source>
</evidence>
<dbReference type="AlphaFoldDB" id="A0A0A9XYB2"/>
<keyword evidence="2" id="KW-0560">Oxidoreductase</keyword>
<proteinExistence type="predicted"/>
<protein>
    <submittedName>
        <fullName evidence="2">Thymine dioxygenase JBP1</fullName>
    </submittedName>
</protein>
<organism evidence="2">
    <name type="scientific">Lygus hesperus</name>
    <name type="common">Western plant bug</name>
    <dbReference type="NCBI Taxonomy" id="30085"/>
    <lineage>
        <taxon>Eukaryota</taxon>
        <taxon>Metazoa</taxon>
        <taxon>Ecdysozoa</taxon>
        <taxon>Arthropoda</taxon>
        <taxon>Hexapoda</taxon>
        <taxon>Insecta</taxon>
        <taxon>Pterygota</taxon>
        <taxon>Neoptera</taxon>
        <taxon>Paraneoptera</taxon>
        <taxon>Hemiptera</taxon>
        <taxon>Heteroptera</taxon>
        <taxon>Panheteroptera</taxon>
        <taxon>Cimicomorpha</taxon>
        <taxon>Miridae</taxon>
        <taxon>Mirini</taxon>
        <taxon>Lygus</taxon>
    </lineage>
</organism>
<accession>A0A0A9XYB2</accession>
<keyword evidence="1" id="KW-0732">Signal</keyword>
<dbReference type="EMBL" id="GBHO01021339">
    <property type="protein sequence ID" value="JAG22265.1"/>
    <property type="molecule type" value="Transcribed_RNA"/>
</dbReference>
<dbReference type="EMBL" id="GBHO01000906">
    <property type="protein sequence ID" value="JAG42698.1"/>
    <property type="molecule type" value="Transcribed_RNA"/>
</dbReference>
<feature type="chain" id="PRO_5007389549" evidence="1">
    <location>
        <begin position="22"/>
        <end position="118"/>
    </location>
</feature>
<dbReference type="GO" id="GO:0051213">
    <property type="term" value="F:dioxygenase activity"/>
    <property type="evidence" value="ECO:0007669"/>
    <property type="project" value="UniProtKB-KW"/>
</dbReference>
<evidence type="ECO:0000256" key="1">
    <source>
        <dbReference type="SAM" id="SignalP"/>
    </source>
</evidence>
<name>A0A0A9XYB2_LYGHE</name>
<gene>
    <name evidence="2" type="primary">JBP1_0</name>
    <name evidence="3" type="synonym">JBP1_1</name>
    <name evidence="2" type="ORF">CM83_97957</name>
    <name evidence="3" type="ORF">CM83_97958</name>
</gene>